<dbReference type="AlphaFoldDB" id="A0A9P1E6M0"/>
<sequence length="114" mass="13098">MLLIVLFVRRLRSLATGVVLWTYGCKKLEGLLPLKVVWVLTQKKSIVLQKKSIVLESEFEVLNPPSNRSIYRKSKSFRCCCGYNVNRETVQYVLVPLAPFVSCKFFNIEGNLLD</sequence>
<proteinExistence type="predicted"/>
<dbReference type="Proteomes" id="UP001152484">
    <property type="component" value="Unassembled WGS sequence"/>
</dbReference>
<keyword evidence="3" id="KW-1185">Reference proteome</keyword>
<name>A0A9P1E6M0_CUSEU</name>
<feature type="chain" id="PRO_5040480160" description="Secreted protein" evidence="1">
    <location>
        <begin position="18"/>
        <end position="114"/>
    </location>
</feature>
<comment type="caution">
    <text evidence="2">The sequence shown here is derived from an EMBL/GenBank/DDBJ whole genome shotgun (WGS) entry which is preliminary data.</text>
</comment>
<evidence type="ECO:0000313" key="2">
    <source>
        <dbReference type="EMBL" id="CAH9084102.1"/>
    </source>
</evidence>
<evidence type="ECO:0000256" key="1">
    <source>
        <dbReference type="SAM" id="SignalP"/>
    </source>
</evidence>
<evidence type="ECO:0000313" key="3">
    <source>
        <dbReference type="Proteomes" id="UP001152484"/>
    </source>
</evidence>
<accession>A0A9P1E6M0</accession>
<dbReference type="EMBL" id="CAMAPE010000017">
    <property type="protein sequence ID" value="CAH9084102.1"/>
    <property type="molecule type" value="Genomic_DNA"/>
</dbReference>
<keyword evidence="1" id="KW-0732">Signal</keyword>
<evidence type="ECO:0008006" key="4">
    <source>
        <dbReference type="Google" id="ProtNLM"/>
    </source>
</evidence>
<feature type="signal peptide" evidence="1">
    <location>
        <begin position="1"/>
        <end position="17"/>
    </location>
</feature>
<protein>
    <recommendedName>
        <fullName evidence="4">Secreted protein</fullName>
    </recommendedName>
</protein>
<gene>
    <name evidence="2" type="ORF">CEURO_LOCUS8872</name>
</gene>
<organism evidence="2 3">
    <name type="scientific">Cuscuta europaea</name>
    <name type="common">European dodder</name>
    <dbReference type="NCBI Taxonomy" id="41803"/>
    <lineage>
        <taxon>Eukaryota</taxon>
        <taxon>Viridiplantae</taxon>
        <taxon>Streptophyta</taxon>
        <taxon>Embryophyta</taxon>
        <taxon>Tracheophyta</taxon>
        <taxon>Spermatophyta</taxon>
        <taxon>Magnoliopsida</taxon>
        <taxon>eudicotyledons</taxon>
        <taxon>Gunneridae</taxon>
        <taxon>Pentapetalae</taxon>
        <taxon>asterids</taxon>
        <taxon>lamiids</taxon>
        <taxon>Solanales</taxon>
        <taxon>Convolvulaceae</taxon>
        <taxon>Cuscuteae</taxon>
        <taxon>Cuscuta</taxon>
        <taxon>Cuscuta subgen. Cuscuta</taxon>
    </lineage>
</organism>
<reference evidence="2" key="1">
    <citation type="submission" date="2022-07" db="EMBL/GenBank/DDBJ databases">
        <authorList>
            <person name="Macas J."/>
            <person name="Novak P."/>
            <person name="Neumann P."/>
        </authorList>
    </citation>
    <scope>NUCLEOTIDE SEQUENCE</scope>
</reference>